<feature type="binding site" evidence="6">
    <location>
        <position position="47"/>
    </location>
    <ligand>
        <name>ATP</name>
        <dbReference type="ChEBI" id="CHEBI:30616"/>
    </ligand>
</feature>
<dbReference type="OrthoDB" id="9761456at2"/>
<dbReference type="GO" id="GO:0046872">
    <property type="term" value="F:metal ion binding"/>
    <property type="evidence" value="ECO:0007669"/>
    <property type="project" value="UniProtKB-KW"/>
</dbReference>
<feature type="binding site" evidence="6">
    <location>
        <position position="461"/>
    </location>
    <ligand>
        <name>ATP</name>
        <dbReference type="ChEBI" id="CHEBI:30616"/>
    </ligand>
</feature>
<dbReference type="PANTHER" id="PTHR30218:SF0">
    <property type="entry name" value="POLYPHOSPHATE KINASE"/>
    <property type="match status" value="1"/>
</dbReference>
<evidence type="ECO:0000259" key="8">
    <source>
        <dbReference type="Pfam" id="PF02503"/>
    </source>
</evidence>
<keyword evidence="4 6" id="KW-0418">Kinase</keyword>
<dbReference type="InterPro" id="IPR041108">
    <property type="entry name" value="PP_kinase_C_1"/>
</dbReference>
<dbReference type="InterPro" id="IPR036832">
    <property type="entry name" value="PPK_N_dom_sf"/>
</dbReference>
<feature type="binding site" evidence="6">
    <location>
        <position position="585"/>
    </location>
    <ligand>
        <name>ATP</name>
        <dbReference type="ChEBI" id="CHEBI:30616"/>
    </ligand>
</feature>
<evidence type="ECO:0000256" key="2">
    <source>
        <dbReference type="ARBA" id="ARBA00022679"/>
    </source>
</evidence>
<feature type="domain" description="Polyphosphate kinase C-terminal" evidence="11">
    <location>
        <begin position="324"/>
        <end position="487"/>
    </location>
</feature>
<dbReference type="InterPro" id="IPR024953">
    <property type="entry name" value="PP_kinase_middle"/>
</dbReference>
<keyword evidence="5 6" id="KW-0067">ATP-binding</keyword>
<dbReference type="GO" id="GO:0005524">
    <property type="term" value="F:ATP binding"/>
    <property type="evidence" value="ECO:0007669"/>
    <property type="project" value="UniProtKB-KW"/>
</dbReference>
<evidence type="ECO:0000313" key="13">
    <source>
        <dbReference type="Proteomes" id="UP000245962"/>
    </source>
</evidence>
<dbReference type="SUPFAM" id="SSF140356">
    <property type="entry name" value="PPK N-terminal domain-like"/>
    <property type="match status" value="1"/>
</dbReference>
<sequence length="681" mass="79249">MAKLYNTKYYHRDLSWLRFNHRVLQEAADNRNPLYERIKFLAIFSSNLDEFFRVRVSDIRQIKEIEKPFRKKLITKPNKVLKEIKKQVELQQEEFGTIFKEQIIPDLKAENIHLIDHKEFSSTQKEIAKTYFEETLKDKLEISCNPCSNSDTVFIENEALYLAAQLENDTFKLVKIPHDEPRFFTFPKQNGKHYITFIDDILKYCLKQTPQREENITFYSVKKSRDAELYIEDEFSGNVMERIKKSLPKRNTGQATRLLIDNSTPKEFQEILKNVLEVYNADIVMGGTYHNFKDFFDFPNPTSKKLSIEHLPPLPHPVLAHCHSVFKAIDKKDQLVHYPYQNFEPVIKLLEEAADDPQVTTIKMTIYRAASESRLNDAIAKAAKKGKEVVVFIEVKARFDEHNNLKWGKIFEENGAHVIYSFPAIKIHSKILCIERETNGTLKRYSYIATGNFNENTAKVYTDFGIMTANETITEDLNKLFLVLQGKMIIPKPEKLLISPFTLRQTFESLIENEMELAKAGKDAYIIAKMNSLQDKSMIKLLYKASNAGVKIRLLVRGICSLVPGIKGQSENIYITSILDRFLEHGRIYIFGNDGDEKMYIGSADWMKRNLSHRIEVVTPILDQDHHNTIKELIDIQLNDNVKARIIDPDQKNDYIKHGKPAIRAQYETYAYFKNHNKPKQ</sequence>
<reference evidence="12 13" key="1">
    <citation type="submission" date="2018-04" db="EMBL/GenBank/DDBJ databases">
        <title>Marixanthomonas spongiae HN-E44 sp. nov., isolated from a marine sponge.</title>
        <authorList>
            <person name="Luo L."/>
            <person name="Zhuang L."/>
        </authorList>
    </citation>
    <scope>NUCLEOTIDE SEQUENCE [LARGE SCALE GENOMIC DNA]</scope>
    <source>
        <strain evidence="12 13">HN-E44</strain>
    </source>
</reference>
<dbReference type="AlphaFoldDB" id="A0A2U0I7U8"/>
<dbReference type="GO" id="GO:0009358">
    <property type="term" value="C:polyphosphate kinase complex"/>
    <property type="evidence" value="ECO:0007669"/>
    <property type="project" value="InterPro"/>
</dbReference>
<comment type="function">
    <text evidence="6 7">Catalyzes the reversible transfer of the terminal phosphate of ATP to form a long-chain polyphosphate (polyP).</text>
</comment>
<dbReference type="Gene3D" id="3.30.870.10">
    <property type="entry name" value="Endonuclease Chain A"/>
    <property type="match status" value="2"/>
</dbReference>
<evidence type="ECO:0000256" key="5">
    <source>
        <dbReference type="ARBA" id="ARBA00022840"/>
    </source>
</evidence>
<evidence type="ECO:0000259" key="10">
    <source>
        <dbReference type="Pfam" id="PF13090"/>
    </source>
</evidence>
<organism evidence="12 13">
    <name type="scientific">Marixanthomonas spongiae</name>
    <dbReference type="NCBI Taxonomy" id="2174845"/>
    <lineage>
        <taxon>Bacteria</taxon>
        <taxon>Pseudomonadati</taxon>
        <taxon>Bacteroidota</taxon>
        <taxon>Flavobacteriia</taxon>
        <taxon>Flavobacteriales</taxon>
        <taxon>Flavobacteriaceae</taxon>
        <taxon>Marixanthomonas</taxon>
    </lineage>
</organism>
<dbReference type="Pfam" id="PF13089">
    <property type="entry name" value="PP_kinase_N"/>
    <property type="match status" value="1"/>
</dbReference>
<evidence type="ECO:0000256" key="7">
    <source>
        <dbReference type="RuleBase" id="RU003800"/>
    </source>
</evidence>
<gene>
    <name evidence="12" type="primary">ppk1</name>
    <name evidence="6" type="synonym">ppk</name>
    <name evidence="12" type="ORF">DDV96_01085</name>
</gene>
<keyword evidence="6" id="KW-0460">Magnesium</keyword>
<protein>
    <recommendedName>
        <fullName evidence="6 7">Polyphosphate kinase</fullName>
        <ecNumber evidence="6 7">2.7.4.1</ecNumber>
    </recommendedName>
    <alternativeName>
        <fullName evidence="6">ATP-polyphosphate phosphotransferase</fullName>
    </alternativeName>
    <alternativeName>
        <fullName evidence="6">Polyphosphoric acid kinase</fullName>
    </alternativeName>
</protein>
<comment type="catalytic activity">
    <reaction evidence="6 7">
        <text>[phosphate](n) + ATP = [phosphate](n+1) + ADP</text>
        <dbReference type="Rhea" id="RHEA:19573"/>
        <dbReference type="Rhea" id="RHEA-COMP:9859"/>
        <dbReference type="Rhea" id="RHEA-COMP:14280"/>
        <dbReference type="ChEBI" id="CHEBI:16838"/>
        <dbReference type="ChEBI" id="CHEBI:30616"/>
        <dbReference type="ChEBI" id="CHEBI:456216"/>
        <dbReference type="EC" id="2.7.4.1"/>
    </reaction>
</comment>
<name>A0A2U0I7U8_9FLAO</name>
<dbReference type="Gene3D" id="3.30.1840.10">
    <property type="entry name" value="Polyphosphate kinase middle domain"/>
    <property type="match status" value="1"/>
</dbReference>
<keyword evidence="6" id="KW-0479">Metal-binding</keyword>
<dbReference type="SUPFAM" id="SSF143724">
    <property type="entry name" value="PHP14-like"/>
    <property type="match status" value="1"/>
</dbReference>
<feature type="active site" description="Phosphohistidine intermediate" evidence="6">
    <location>
        <position position="428"/>
    </location>
</feature>
<dbReference type="EMBL" id="QEHR01000001">
    <property type="protein sequence ID" value="PVW17144.1"/>
    <property type="molecule type" value="Genomic_DNA"/>
</dbReference>
<dbReference type="InterPro" id="IPR025200">
    <property type="entry name" value="PPK_C_dom2"/>
</dbReference>
<comment type="cofactor">
    <cofactor evidence="6">
        <name>Mg(2+)</name>
        <dbReference type="ChEBI" id="CHEBI:18420"/>
    </cofactor>
</comment>
<dbReference type="InterPro" id="IPR003414">
    <property type="entry name" value="PP_kinase"/>
</dbReference>
<dbReference type="Pfam" id="PF17941">
    <property type="entry name" value="PP_kinase_C_1"/>
    <property type="match status" value="1"/>
</dbReference>
<accession>A0A2U0I7U8</accession>
<feature type="binding site" evidence="6">
    <location>
        <position position="557"/>
    </location>
    <ligand>
        <name>ATP</name>
        <dbReference type="ChEBI" id="CHEBI:30616"/>
    </ligand>
</feature>
<dbReference type="InterPro" id="IPR025198">
    <property type="entry name" value="PPK_N_dom"/>
</dbReference>
<keyword evidence="1 6" id="KW-0597">Phosphoprotein</keyword>
<dbReference type="SUPFAM" id="SSF56024">
    <property type="entry name" value="Phospholipase D/nuclease"/>
    <property type="match status" value="2"/>
</dbReference>
<comment type="PTM">
    <text evidence="6 7">An intermediate of this reaction is the autophosphorylated ppk in which a phosphate is covalently linked to a histidine residue through a N-P bond.</text>
</comment>
<feature type="domain" description="Polyphosphate kinase middle" evidence="8">
    <location>
        <begin position="124"/>
        <end position="298"/>
    </location>
</feature>
<dbReference type="CDD" id="cd09167">
    <property type="entry name" value="PLDc_EcPPK1_C2_like"/>
    <property type="match status" value="1"/>
</dbReference>
<dbReference type="Proteomes" id="UP000245962">
    <property type="component" value="Unassembled WGS sequence"/>
</dbReference>
<feature type="domain" description="Polyphosphate kinase C-terminal" evidence="10">
    <location>
        <begin position="496"/>
        <end position="666"/>
    </location>
</feature>
<feature type="binding site" evidence="6">
    <location>
        <position position="398"/>
    </location>
    <ligand>
        <name>Mg(2+)</name>
        <dbReference type="ChEBI" id="CHEBI:18420"/>
    </ligand>
</feature>
<evidence type="ECO:0000256" key="6">
    <source>
        <dbReference type="HAMAP-Rule" id="MF_00347"/>
    </source>
</evidence>
<dbReference type="Gene3D" id="1.20.58.310">
    <property type="entry name" value="Polyphosphate kinase N-terminal domain"/>
    <property type="match status" value="1"/>
</dbReference>
<feature type="domain" description="Polyphosphate kinase N-terminal" evidence="9">
    <location>
        <begin position="9"/>
        <end position="114"/>
    </location>
</feature>
<evidence type="ECO:0000259" key="9">
    <source>
        <dbReference type="Pfam" id="PF13089"/>
    </source>
</evidence>
<dbReference type="Pfam" id="PF02503">
    <property type="entry name" value="PP_kinase"/>
    <property type="match status" value="1"/>
</dbReference>
<keyword evidence="13" id="KW-1185">Reference proteome</keyword>
<dbReference type="PIRSF" id="PIRSF015589">
    <property type="entry name" value="PP_kinase"/>
    <property type="match status" value="1"/>
</dbReference>
<keyword evidence="3 6" id="KW-0547">Nucleotide-binding</keyword>
<dbReference type="GO" id="GO:0006799">
    <property type="term" value="P:polyphosphate biosynthetic process"/>
    <property type="evidence" value="ECO:0007669"/>
    <property type="project" value="UniProtKB-UniRule"/>
</dbReference>
<keyword evidence="2 6" id="KW-0808">Transferase</keyword>
<dbReference type="RefSeq" id="WP_116692888.1">
    <property type="nucleotide sequence ID" value="NZ_QEHR01000001.1"/>
</dbReference>
<comment type="similarity">
    <text evidence="6 7">Belongs to the polyphosphate kinase 1 (PPK1) family.</text>
</comment>
<evidence type="ECO:0000256" key="1">
    <source>
        <dbReference type="ARBA" id="ARBA00022553"/>
    </source>
</evidence>
<evidence type="ECO:0000256" key="3">
    <source>
        <dbReference type="ARBA" id="ARBA00022741"/>
    </source>
</evidence>
<dbReference type="NCBIfam" id="TIGR03705">
    <property type="entry name" value="poly_P_kin"/>
    <property type="match status" value="1"/>
</dbReference>
<dbReference type="PANTHER" id="PTHR30218">
    <property type="entry name" value="POLYPHOSPHATE KINASE"/>
    <property type="match status" value="1"/>
</dbReference>
<evidence type="ECO:0000259" key="11">
    <source>
        <dbReference type="Pfam" id="PF17941"/>
    </source>
</evidence>
<dbReference type="HAMAP" id="MF_00347">
    <property type="entry name" value="Polyphosphate_kinase"/>
    <property type="match status" value="1"/>
</dbReference>
<dbReference type="NCBIfam" id="NF003917">
    <property type="entry name" value="PRK05443.1-1"/>
    <property type="match status" value="1"/>
</dbReference>
<dbReference type="Pfam" id="PF13090">
    <property type="entry name" value="PP_kinase_C"/>
    <property type="match status" value="1"/>
</dbReference>
<evidence type="ECO:0000313" key="12">
    <source>
        <dbReference type="EMBL" id="PVW17144.1"/>
    </source>
</evidence>
<feature type="binding site" evidence="6">
    <location>
        <position position="368"/>
    </location>
    <ligand>
        <name>Mg(2+)</name>
        <dbReference type="ChEBI" id="CHEBI:18420"/>
    </ligand>
</feature>
<dbReference type="GO" id="GO:0008976">
    <property type="term" value="F:polyphosphate kinase activity"/>
    <property type="evidence" value="ECO:0007669"/>
    <property type="project" value="UniProtKB-UniRule"/>
</dbReference>
<comment type="caution">
    <text evidence="12">The sequence shown here is derived from an EMBL/GenBank/DDBJ whole genome shotgun (WGS) entry which is preliminary data.</text>
</comment>
<dbReference type="InterPro" id="IPR036830">
    <property type="entry name" value="PP_kinase_middle_dom_sf"/>
</dbReference>
<evidence type="ECO:0000256" key="4">
    <source>
        <dbReference type="ARBA" id="ARBA00022777"/>
    </source>
</evidence>
<proteinExistence type="inferred from homology"/>
<dbReference type="EC" id="2.7.4.1" evidence="6 7"/>